<protein>
    <submittedName>
        <fullName evidence="2">Uncharacterized protein</fullName>
    </submittedName>
</protein>
<proteinExistence type="predicted"/>
<dbReference type="AlphaFoldDB" id="A0A371H5Z5"/>
<feature type="compositionally biased region" description="Polar residues" evidence="1">
    <location>
        <begin position="1"/>
        <end position="12"/>
    </location>
</feature>
<organism evidence="2 3">
    <name type="scientific">Mucuna pruriens</name>
    <name type="common">Velvet bean</name>
    <name type="synonym">Dolichos pruriens</name>
    <dbReference type="NCBI Taxonomy" id="157652"/>
    <lineage>
        <taxon>Eukaryota</taxon>
        <taxon>Viridiplantae</taxon>
        <taxon>Streptophyta</taxon>
        <taxon>Embryophyta</taxon>
        <taxon>Tracheophyta</taxon>
        <taxon>Spermatophyta</taxon>
        <taxon>Magnoliopsida</taxon>
        <taxon>eudicotyledons</taxon>
        <taxon>Gunneridae</taxon>
        <taxon>Pentapetalae</taxon>
        <taxon>rosids</taxon>
        <taxon>fabids</taxon>
        <taxon>Fabales</taxon>
        <taxon>Fabaceae</taxon>
        <taxon>Papilionoideae</taxon>
        <taxon>50 kb inversion clade</taxon>
        <taxon>NPAAA clade</taxon>
        <taxon>indigoferoid/millettioid clade</taxon>
        <taxon>Phaseoleae</taxon>
        <taxon>Mucuna</taxon>
    </lineage>
</organism>
<evidence type="ECO:0000313" key="2">
    <source>
        <dbReference type="EMBL" id="RDX98083.1"/>
    </source>
</evidence>
<accession>A0A371H5Z5</accession>
<sequence>MSTHLVPSSTPIDQPDMKASCENSSSPPPPMELKPFPKYLKYANLDTQQQLPVIIANNLHQE</sequence>
<dbReference type="OrthoDB" id="1752182at2759"/>
<comment type="caution">
    <text evidence="2">The sequence shown here is derived from an EMBL/GenBank/DDBJ whole genome shotgun (WGS) entry which is preliminary data.</text>
</comment>
<feature type="non-terminal residue" evidence="2">
    <location>
        <position position="1"/>
    </location>
</feature>
<keyword evidence="3" id="KW-1185">Reference proteome</keyword>
<evidence type="ECO:0000256" key="1">
    <source>
        <dbReference type="SAM" id="MobiDB-lite"/>
    </source>
</evidence>
<name>A0A371H5Z5_MUCPR</name>
<gene>
    <name evidence="2" type="ORF">CR513_19049</name>
</gene>
<reference evidence="2" key="1">
    <citation type="submission" date="2018-05" db="EMBL/GenBank/DDBJ databases">
        <title>Draft genome of Mucuna pruriens seed.</title>
        <authorList>
            <person name="Nnadi N.E."/>
            <person name="Vos R."/>
            <person name="Hasami M.H."/>
            <person name="Devisetty U.K."/>
            <person name="Aguiy J.C."/>
        </authorList>
    </citation>
    <scope>NUCLEOTIDE SEQUENCE [LARGE SCALE GENOMIC DNA]</scope>
    <source>
        <strain evidence="2">JCA_2017</strain>
    </source>
</reference>
<dbReference type="Proteomes" id="UP000257109">
    <property type="component" value="Unassembled WGS sequence"/>
</dbReference>
<feature type="region of interest" description="Disordered" evidence="1">
    <location>
        <begin position="1"/>
        <end position="34"/>
    </location>
</feature>
<evidence type="ECO:0000313" key="3">
    <source>
        <dbReference type="Proteomes" id="UP000257109"/>
    </source>
</evidence>
<dbReference type="EMBL" id="QJKJ01003511">
    <property type="protein sequence ID" value="RDX98083.1"/>
    <property type="molecule type" value="Genomic_DNA"/>
</dbReference>